<name>A0ABU7B5Y8_9TELE</name>
<accession>A0ABU7B5Y8</accession>
<dbReference type="Proteomes" id="UP001345963">
    <property type="component" value="Unassembled WGS sequence"/>
</dbReference>
<organism evidence="2 3">
    <name type="scientific">Ataeniobius toweri</name>
    <dbReference type="NCBI Taxonomy" id="208326"/>
    <lineage>
        <taxon>Eukaryota</taxon>
        <taxon>Metazoa</taxon>
        <taxon>Chordata</taxon>
        <taxon>Craniata</taxon>
        <taxon>Vertebrata</taxon>
        <taxon>Euteleostomi</taxon>
        <taxon>Actinopterygii</taxon>
        <taxon>Neopterygii</taxon>
        <taxon>Teleostei</taxon>
        <taxon>Neoteleostei</taxon>
        <taxon>Acanthomorphata</taxon>
        <taxon>Ovalentaria</taxon>
        <taxon>Atherinomorphae</taxon>
        <taxon>Cyprinodontiformes</taxon>
        <taxon>Goodeidae</taxon>
        <taxon>Ataeniobius</taxon>
    </lineage>
</organism>
<feature type="region of interest" description="Disordered" evidence="1">
    <location>
        <begin position="56"/>
        <end position="79"/>
    </location>
</feature>
<protein>
    <submittedName>
        <fullName evidence="2">Uncharacterized protein</fullName>
    </submittedName>
</protein>
<gene>
    <name evidence="2" type="ORF">ATANTOWER_008224</name>
</gene>
<evidence type="ECO:0000313" key="3">
    <source>
        <dbReference type="Proteomes" id="UP001345963"/>
    </source>
</evidence>
<evidence type="ECO:0000256" key="1">
    <source>
        <dbReference type="SAM" id="MobiDB-lite"/>
    </source>
</evidence>
<comment type="caution">
    <text evidence="2">The sequence shown here is derived from an EMBL/GenBank/DDBJ whole genome shotgun (WGS) entry which is preliminary data.</text>
</comment>
<reference evidence="2 3" key="1">
    <citation type="submission" date="2021-07" db="EMBL/GenBank/DDBJ databases">
        <authorList>
            <person name="Palmer J.M."/>
        </authorList>
    </citation>
    <scope>NUCLEOTIDE SEQUENCE [LARGE SCALE GENOMIC DNA]</scope>
    <source>
        <strain evidence="2 3">AT_MEX2019</strain>
        <tissue evidence="2">Muscle</tissue>
    </source>
</reference>
<keyword evidence="3" id="KW-1185">Reference proteome</keyword>
<proteinExistence type="predicted"/>
<sequence>MPKQLPHIDREGMNKSKFAEDDGIDMNDLERFLPHLHSVFPPLPNEAEIAHTKKLFRRRRNDRREHSAGLAKRKEQKHQHRPTAACFGFTLFVLCSGSCNKKPSCFLLLAALYTLLCT</sequence>
<feature type="region of interest" description="Disordered" evidence="1">
    <location>
        <begin position="1"/>
        <end position="20"/>
    </location>
</feature>
<evidence type="ECO:0000313" key="2">
    <source>
        <dbReference type="EMBL" id="MED6245793.1"/>
    </source>
</evidence>
<dbReference type="EMBL" id="JAHUTI010041315">
    <property type="protein sequence ID" value="MED6245793.1"/>
    <property type="molecule type" value="Genomic_DNA"/>
</dbReference>